<dbReference type="PROSITE" id="PS50075">
    <property type="entry name" value="CARRIER"/>
    <property type="match status" value="1"/>
</dbReference>
<proteinExistence type="inferred from homology"/>
<feature type="transmembrane region" description="Helical" evidence="4">
    <location>
        <begin position="234"/>
        <end position="257"/>
    </location>
</feature>
<dbReference type="OrthoDB" id="408177at2759"/>
<feature type="domain" description="Carrier" evidence="5">
    <location>
        <begin position="550"/>
        <end position="627"/>
    </location>
</feature>
<dbReference type="Gene3D" id="3.40.50.12780">
    <property type="entry name" value="N-terminal domain of ligase-like"/>
    <property type="match status" value="1"/>
</dbReference>
<dbReference type="InterPro" id="IPR013120">
    <property type="entry name" value="FAR_NAD-bd"/>
</dbReference>
<dbReference type="Gene3D" id="3.30.300.30">
    <property type="match status" value="1"/>
</dbReference>
<protein>
    <recommendedName>
        <fullName evidence="5">Carrier domain-containing protein</fullName>
    </recommendedName>
</protein>
<dbReference type="Gene3D" id="3.40.50.720">
    <property type="entry name" value="NAD(P)-binding Rossmann-like Domain"/>
    <property type="match status" value="1"/>
</dbReference>
<dbReference type="Pfam" id="PF00501">
    <property type="entry name" value="AMP-binding"/>
    <property type="match status" value="1"/>
</dbReference>
<accession>A0A8H6V3E2</accession>
<dbReference type="InterPro" id="IPR009081">
    <property type="entry name" value="PP-bd_ACP"/>
</dbReference>
<dbReference type="NCBIfam" id="TIGR01746">
    <property type="entry name" value="Thioester-redct"/>
    <property type="match status" value="1"/>
</dbReference>
<dbReference type="AlphaFoldDB" id="A0A8H6V3E2"/>
<dbReference type="CDD" id="cd05930">
    <property type="entry name" value="A_NRPS"/>
    <property type="match status" value="1"/>
</dbReference>
<dbReference type="PANTHER" id="PTHR44845">
    <property type="entry name" value="CARRIER DOMAIN-CONTAINING PROTEIN"/>
    <property type="match status" value="1"/>
</dbReference>
<gene>
    <name evidence="6" type="ORF">CNMCM5623_006110</name>
</gene>
<evidence type="ECO:0000256" key="3">
    <source>
        <dbReference type="ARBA" id="ARBA00029454"/>
    </source>
</evidence>
<keyword evidence="4" id="KW-0812">Transmembrane</keyword>
<keyword evidence="2" id="KW-0597">Phosphoprotein</keyword>
<keyword evidence="4" id="KW-1133">Transmembrane helix</keyword>
<dbReference type="SUPFAM" id="SSF47336">
    <property type="entry name" value="ACP-like"/>
    <property type="match status" value="1"/>
</dbReference>
<dbReference type="Pfam" id="PF07993">
    <property type="entry name" value="NAD_binding_4"/>
    <property type="match status" value="1"/>
</dbReference>
<dbReference type="InterPro" id="IPR042099">
    <property type="entry name" value="ANL_N_sf"/>
</dbReference>
<keyword evidence="4" id="KW-0472">Membrane</keyword>
<name>A0A8H6V3E2_9EURO</name>
<reference evidence="6" key="1">
    <citation type="submission" date="2020-06" db="EMBL/GenBank/DDBJ databases">
        <title>Draft genome sequences of strains closely related to Aspergillus parafelis and Aspergillus hiratsukae.</title>
        <authorList>
            <person name="Dos Santos R.A.C."/>
            <person name="Rivero-Menendez O."/>
            <person name="Steenwyk J.L."/>
            <person name="Mead M.E."/>
            <person name="Goldman G.H."/>
            <person name="Alastruey-Izquierdo A."/>
            <person name="Rokas A."/>
        </authorList>
    </citation>
    <scope>NUCLEOTIDE SEQUENCE</scope>
    <source>
        <strain evidence="6">CNM-CM5623</strain>
    </source>
</reference>
<dbReference type="SUPFAM" id="SSF56801">
    <property type="entry name" value="Acetyl-CoA synthetase-like"/>
    <property type="match status" value="1"/>
</dbReference>
<evidence type="ECO:0000256" key="1">
    <source>
        <dbReference type="ARBA" id="ARBA00022450"/>
    </source>
</evidence>
<dbReference type="Proteomes" id="UP000654922">
    <property type="component" value="Unassembled WGS sequence"/>
</dbReference>
<dbReference type="InterPro" id="IPR010080">
    <property type="entry name" value="Thioester_reductase-like_dom"/>
</dbReference>
<feature type="transmembrane region" description="Helical" evidence="4">
    <location>
        <begin position="269"/>
        <end position="288"/>
    </location>
</feature>
<dbReference type="Gene3D" id="1.10.1200.10">
    <property type="entry name" value="ACP-like"/>
    <property type="match status" value="1"/>
</dbReference>
<organism evidence="6 7">
    <name type="scientific">Aspergillus felis</name>
    <dbReference type="NCBI Taxonomy" id="1287682"/>
    <lineage>
        <taxon>Eukaryota</taxon>
        <taxon>Fungi</taxon>
        <taxon>Dikarya</taxon>
        <taxon>Ascomycota</taxon>
        <taxon>Pezizomycotina</taxon>
        <taxon>Eurotiomycetes</taxon>
        <taxon>Eurotiomycetidae</taxon>
        <taxon>Eurotiales</taxon>
        <taxon>Aspergillaceae</taxon>
        <taxon>Aspergillus</taxon>
        <taxon>Aspergillus subgen. Fumigati</taxon>
    </lineage>
</organism>
<evidence type="ECO:0000313" key="6">
    <source>
        <dbReference type="EMBL" id="KAF7173849.1"/>
    </source>
</evidence>
<dbReference type="Pfam" id="PF00550">
    <property type="entry name" value="PP-binding"/>
    <property type="match status" value="1"/>
</dbReference>
<dbReference type="SUPFAM" id="SSF51735">
    <property type="entry name" value="NAD(P)-binding Rossmann-fold domains"/>
    <property type="match status" value="1"/>
</dbReference>
<evidence type="ECO:0000256" key="4">
    <source>
        <dbReference type="SAM" id="Phobius"/>
    </source>
</evidence>
<dbReference type="CDD" id="cd05235">
    <property type="entry name" value="SDR_e1"/>
    <property type="match status" value="1"/>
</dbReference>
<dbReference type="PANTHER" id="PTHR44845:SF6">
    <property type="entry name" value="BETA-ALANINE-ACTIVATING ENZYME"/>
    <property type="match status" value="1"/>
</dbReference>
<keyword evidence="1" id="KW-0596">Phosphopantetheine</keyword>
<dbReference type="PROSITE" id="PS00455">
    <property type="entry name" value="AMP_BINDING"/>
    <property type="match status" value="1"/>
</dbReference>
<comment type="caution">
    <text evidence="6">The sequence shown here is derived from an EMBL/GenBank/DDBJ whole genome shotgun (WGS) entry which is preliminary data.</text>
</comment>
<evidence type="ECO:0000313" key="7">
    <source>
        <dbReference type="Proteomes" id="UP000654922"/>
    </source>
</evidence>
<sequence length="1043" mass="115608">MFSSTCEPVLNKAACLLATCKPSSLDRDDVTYSGLADGIYQHARQRPLGPAIEFQGQTLTYAQLHCHAVQFSRQLIQEGAKSGEAIGIITGTGFEQIIAQAAVVYAGCTCCALDPTLPAAQMQYRLTNAGARTCLVDQENLHRLRDYRMMVVQTRPLSAEDVALGLDVSPRAAGREHITHLMHTSGTTGKPKAVKIKAKGLIHLSRDKRNVPIGIGDRTAQMAMVSFDISLFEIWVTLLCGATIVPISRSLLMDVALLARTWHDLKVTVMLIPASLLPVVILSMPTVFSEMNVIYSGGEMPNLPAMRVALEQGPPKHLFNCYGPTECCIFSLVHEVTLEDTIQGKCPLTRLITDTQIAILDENRKPVADGEVGELFIGGDGVSPGYINLPDKTAERFVTSLQYPSLPPSCNFYATGDLVRRNNSGEVYIVGRIDNQVKIRGYRVELEGVEAAIMETGLVSTAAACKVQREGGDDMGATLVAFVVPRDRATFTSGQLTSALRAEVAEYLVPQVEVRDEMPLNGHSKVDREKLVHEFLEAAAKRQMDVENSKDGQTTIARLRKLWHSVLPGYGKDIQNEDTFTALGGSSLQAAMLLIRVKREFSVQLSAVMVYEQLSLAEMARCIDAGGVQFTIHAAHNRAYRQDVNFYKTLDLQRLPGKAPHWHTDFEGRIFLTGATGFVGAFLLQTLLCLPEVATVLCLVRAKDDQAARNRVMSIQARYGLCLPQVNYSKLAVIAGTLESPTLGLGEQQFQRLGYWASAIFHSGAHVNYAQHYQAHRDANVLGTANILRFQAAGRPKRLFYISTLNIYGPTGLVDGYSQVGENDPIMKFMDAVQYDNGYAQSKWVAEKMIADAMNDNFPITVFRPGAVFCHSKTGAGNPSDFVARLMASCVRMKCFPTMERQSKNFVPVDYLVDAVIHLSKQECSLRQFYNVVPEMHEQPEHEMTNMFRILEAVTKTSLEELPYEKWLELLKLQDDTDPLRPLLPMLEEKVFDGRCRWEMYAQMPIYRTDNLRRDLRGASGLAECPQLDQPLLEKFLASASFI</sequence>
<dbReference type="InterPro" id="IPR000873">
    <property type="entry name" value="AMP-dep_synth/lig_dom"/>
</dbReference>
<dbReference type="InterPro" id="IPR045851">
    <property type="entry name" value="AMP-bd_C_sf"/>
</dbReference>
<dbReference type="InterPro" id="IPR036736">
    <property type="entry name" value="ACP-like_sf"/>
</dbReference>
<dbReference type="InterPro" id="IPR020845">
    <property type="entry name" value="AMP-binding_CS"/>
</dbReference>
<evidence type="ECO:0000256" key="2">
    <source>
        <dbReference type="ARBA" id="ARBA00022553"/>
    </source>
</evidence>
<dbReference type="InterPro" id="IPR036291">
    <property type="entry name" value="NAD(P)-bd_dom_sf"/>
</dbReference>
<dbReference type="EMBL" id="JACBAE010001046">
    <property type="protein sequence ID" value="KAF7173849.1"/>
    <property type="molecule type" value="Genomic_DNA"/>
</dbReference>
<comment type="similarity">
    <text evidence="3">Belongs to the NRP synthetase family.</text>
</comment>
<evidence type="ECO:0000259" key="5">
    <source>
        <dbReference type="PROSITE" id="PS50075"/>
    </source>
</evidence>